<dbReference type="InterPro" id="IPR000504">
    <property type="entry name" value="RRM_dom"/>
</dbReference>
<evidence type="ECO:0000256" key="4">
    <source>
        <dbReference type="PROSITE-ProRule" id="PRU00176"/>
    </source>
</evidence>
<keyword evidence="8" id="KW-1185">Reference proteome</keyword>
<evidence type="ECO:0000313" key="7">
    <source>
        <dbReference type="EMBL" id="KAK7094132.1"/>
    </source>
</evidence>
<dbReference type="PROSITE" id="PS50102">
    <property type="entry name" value="RRM"/>
    <property type="match status" value="1"/>
</dbReference>
<dbReference type="CDD" id="cd12381">
    <property type="entry name" value="RRM4_I_PABPs"/>
    <property type="match status" value="1"/>
</dbReference>
<keyword evidence="3 4" id="KW-0694">RNA-binding</keyword>
<feature type="compositionally biased region" description="Low complexity" evidence="5">
    <location>
        <begin position="134"/>
        <end position="160"/>
    </location>
</feature>
<dbReference type="InterPro" id="IPR035979">
    <property type="entry name" value="RBD_domain_sf"/>
</dbReference>
<evidence type="ECO:0000256" key="3">
    <source>
        <dbReference type="ARBA" id="ARBA00022884"/>
    </source>
</evidence>
<evidence type="ECO:0000256" key="5">
    <source>
        <dbReference type="SAM" id="MobiDB-lite"/>
    </source>
</evidence>
<gene>
    <name evidence="7" type="ORF">V1264_007797</name>
</gene>
<dbReference type="FunFam" id="3.30.70.330:FF:000091">
    <property type="entry name" value="Polyadenylate-binding protein"/>
    <property type="match status" value="1"/>
</dbReference>
<feature type="region of interest" description="Disordered" evidence="5">
    <location>
        <begin position="1"/>
        <end position="24"/>
    </location>
</feature>
<name>A0AAN9AVX9_9CAEN</name>
<dbReference type="EMBL" id="JBAMIC010000019">
    <property type="protein sequence ID" value="KAK7094132.1"/>
    <property type="molecule type" value="Genomic_DNA"/>
</dbReference>
<feature type="compositionally biased region" description="Pro residues" evidence="5">
    <location>
        <begin position="166"/>
        <end position="179"/>
    </location>
</feature>
<keyword evidence="2" id="KW-0677">Repeat</keyword>
<dbReference type="PANTHER" id="PTHR24012">
    <property type="entry name" value="RNA BINDING PROTEIN"/>
    <property type="match status" value="1"/>
</dbReference>
<dbReference type="Proteomes" id="UP001374579">
    <property type="component" value="Unassembled WGS sequence"/>
</dbReference>
<dbReference type="AlphaFoldDB" id="A0AAN9AVX9"/>
<dbReference type="InterPro" id="IPR012677">
    <property type="entry name" value="Nucleotide-bd_a/b_plait_sf"/>
</dbReference>
<proteinExistence type="inferred from homology"/>
<protein>
    <recommendedName>
        <fullName evidence="6">RRM domain-containing protein</fullName>
    </recommendedName>
</protein>
<dbReference type="SUPFAM" id="SSF54928">
    <property type="entry name" value="RNA-binding domain, RBD"/>
    <property type="match status" value="1"/>
</dbReference>
<feature type="compositionally biased region" description="Polar residues" evidence="5">
    <location>
        <begin position="1"/>
        <end position="17"/>
    </location>
</feature>
<evidence type="ECO:0000256" key="1">
    <source>
        <dbReference type="ARBA" id="ARBA00008557"/>
    </source>
</evidence>
<dbReference type="Gene3D" id="3.30.70.330">
    <property type="match status" value="1"/>
</dbReference>
<evidence type="ECO:0000313" key="8">
    <source>
        <dbReference type="Proteomes" id="UP001374579"/>
    </source>
</evidence>
<organism evidence="7 8">
    <name type="scientific">Littorina saxatilis</name>
    <dbReference type="NCBI Taxonomy" id="31220"/>
    <lineage>
        <taxon>Eukaryota</taxon>
        <taxon>Metazoa</taxon>
        <taxon>Spiralia</taxon>
        <taxon>Lophotrochozoa</taxon>
        <taxon>Mollusca</taxon>
        <taxon>Gastropoda</taxon>
        <taxon>Caenogastropoda</taxon>
        <taxon>Littorinimorpha</taxon>
        <taxon>Littorinoidea</taxon>
        <taxon>Littorinidae</taxon>
        <taxon>Littorina</taxon>
    </lineage>
</organism>
<feature type="domain" description="RRM" evidence="6">
    <location>
        <begin position="33"/>
        <end position="109"/>
    </location>
</feature>
<evidence type="ECO:0000256" key="2">
    <source>
        <dbReference type="ARBA" id="ARBA00022737"/>
    </source>
</evidence>
<dbReference type="GO" id="GO:0003723">
    <property type="term" value="F:RNA binding"/>
    <property type="evidence" value="ECO:0007669"/>
    <property type="project" value="UniProtKB-UniRule"/>
</dbReference>
<dbReference type="SMART" id="SM00360">
    <property type="entry name" value="RRM"/>
    <property type="match status" value="1"/>
</dbReference>
<comment type="similarity">
    <text evidence="1">Belongs to the polyadenylate-binding protein type-1 family.</text>
</comment>
<comment type="caution">
    <text evidence="7">The sequence shown here is derived from an EMBL/GenBank/DDBJ whole genome shotgun (WGS) entry which is preliminary data.</text>
</comment>
<reference evidence="7 8" key="1">
    <citation type="submission" date="2024-02" db="EMBL/GenBank/DDBJ databases">
        <title>Chromosome-scale genome assembly of the rough periwinkle Littorina saxatilis.</title>
        <authorList>
            <person name="De Jode A."/>
            <person name="Faria R."/>
            <person name="Formenti G."/>
            <person name="Sims Y."/>
            <person name="Smith T.P."/>
            <person name="Tracey A."/>
            <person name="Wood J.M.D."/>
            <person name="Zagrodzka Z.B."/>
            <person name="Johannesson K."/>
            <person name="Butlin R.K."/>
            <person name="Leder E.H."/>
        </authorList>
    </citation>
    <scope>NUCLEOTIDE SEQUENCE [LARGE SCALE GENOMIC DNA]</scope>
    <source>
        <strain evidence="7">Snail1</strain>
        <tissue evidence="7">Muscle</tissue>
    </source>
</reference>
<feature type="region of interest" description="Disordered" evidence="5">
    <location>
        <begin position="127"/>
        <end position="179"/>
    </location>
</feature>
<sequence>MDTAASASEDQASQVNGQAADGQRTQIDVVPGTNLYVKNLNDSFDDDGLKKLFERFGNITSAKVMTEGGRSKGFGFVCFSTVEEATEAMRTMNGKIVASKPLYVAIAQKKEERRAFLTRQYSNRGYLGGGGSQAGSQPSSQIHTPPAASPQAQVSPQLPVTTVVPGPSPHTPQPQPPMVATPPLPQQLGGMNNFMLMTPQLGQPTAQTGYIFAPSLAQTTAMQQIYAPAAGRWPAQVYPTMQTHQGQAIAGVRYPHVHASPTNPQTASIALSPAAVRPVHLGQHGYNAPLITHPPYTVPLGMAHHSASVNSYQGVAMHPMHSAGVAALPHAQTRWGLHNNQGEP</sequence>
<dbReference type="Pfam" id="PF00076">
    <property type="entry name" value="RRM_1"/>
    <property type="match status" value="1"/>
</dbReference>
<accession>A0AAN9AVX9</accession>
<evidence type="ECO:0000259" key="6">
    <source>
        <dbReference type="PROSITE" id="PS50102"/>
    </source>
</evidence>